<proteinExistence type="predicted"/>
<name>A0AA88XMX7_PINIB</name>
<dbReference type="Proteomes" id="UP001186944">
    <property type="component" value="Unassembled WGS sequence"/>
</dbReference>
<sequence>MYKTLVRTHLDYASSVWFPYKKRHVELLEGVQRRATKQIPGMKNLSYEERLRKLKLPTLKYRRNRGDMIEVFKIISKKYDPEASNFIMLRKDHTERETNRGNTKKLLVQRPRLNIRKYSFSVRVTHLWNSLPESVVSAKTLNTFKNRLDKFWQHQDIVYDYTAEFRIDTGSHSYNSSLYNNLLESSEEDK</sequence>
<evidence type="ECO:0000313" key="2">
    <source>
        <dbReference type="Proteomes" id="UP001186944"/>
    </source>
</evidence>
<evidence type="ECO:0000313" key="1">
    <source>
        <dbReference type="EMBL" id="KAK3088360.1"/>
    </source>
</evidence>
<gene>
    <name evidence="1" type="ORF">FSP39_018159</name>
</gene>
<organism evidence="1 2">
    <name type="scientific">Pinctada imbricata</name>
    <name type="common">Atlantic pearl-oyster</name>
    <name type="synonym">Pinctada martensii</name>
    <dbReference type="NCBI Taxonomy" id="66713"/>
    <lineage>
        <taxon>Eukaryota</taxon>
        <taxon>Metazoa</taxon>
        <taxon>Spiralia</taxon>
        <taxon>Lophotrochozoa</taxon>
        <taxon>Mollusca</taxon>
        <taxon>Bivalvia</taxon>
        <taxon>Autobranchia</taxon>
        <taxon>Pteriomorphia</taxon>
        <taxon>Pterioida</taxon>
        <taxon>Pterioidea</taxon>
        <taxon>Pteriidae</taxon>
        <taxon>Pinctada</taxon>
    </lineage>
</organism>
<dbReference type="EMBL" id="VSWD01000011">
    <property type="protein sequence ID" value="KAK3088360.1"/>
    <property type="molecule type" value="Genomic_DNA"/>
</dbReference>
<evidence type="ECO:0008006" key="3">
    <source>
        <dbReference type="Google" id="ProtNLM"/>
    </source>
</evidence>
<comment type="caution">
    <text evidence="1">The sequence shown here is derived from an EMBL/GenBank/DDBJ whole genome shotgun (WGS) entry which is preliminary data.</text>
</comment>
<dbReference type="AlphaFoldDB" id="A0AA88XMX7"/>
<reference evidence="1" key="1">
    <citation type="submission" date="2019-08" db="EMBL/GenBank/DDBJ databases">
        <title>The improved chromosome-level genome for the pearl oyster Pinctada fucata martensii using PacBio sequencing and Hi-C.</title>
        <authorList>
            <person name="Zheng Z."/>
        </authorList>
    </citation>
    <scope>NUCLEOTIDE SEQUENCE</scope>
    <source>
        <strain evidence="1">ZZ-2019</strain>
        <tissue evidence="1">Adductor muscle</tissue>
    </source>
</reference>
<protein>
    <recommendedName>
        <fullName evidence="3">RNA-directed DNA polymerase from mobile element jockey-like</fullName>
    </recommendedName>
</protein>
<accession>A0AA88XMX7</accession>
<keyword evidence="2" id="KW-1185">Reference proteome</keyword>